<dbReference type="HAMAP" id="MF_04110">
    <property type="entry name" value="ENDOLYSIN_T4"/>
    <property type="match status" value="1"/>
</dbReference>
<accession>A0A1E3WJ60</accession>
<dbReference type="PANTHER" id="PTHR38107">
    <property type="match status" value="1"/>
</dbReference>
<dbReference type="Gene3D" id="1.10.530.40">
    <property type="match status" value="1"/>
</dbReference>
<dbReference type="InterPro" id="IPR023347">
    <property type="entry name" value="Lysozyme_dom_sf"/>
</dbReference>
<dbReference type="SUPFAM" id="SSF53955">
    <property type="entry name" value="Lysozyme-like"/>
    <property type="match status" value="1"/>
</dbReference>
<dbReference type="GO" id="GO:0031640">
    <property type="term" value="P:killing of cells of another organism"/>
    <property type="evidence" value="ECO:0007669"/>
    <property type="project" value="UniProtKB-KW"/>
</dbReference>
<dbReference type="InterPro" id="IPR002196">
    <property type="entry name" value="Glyco_hydro_24"/>
</dbReference>
<comment type="catalytic activity">
    <reaction evidence="1 6">
        <text>Hydrolysis of (1-&gt;4)-beta-linkages between N-acetylmuramic acid and N-acetyl-D-glucosamine residues in a peptidoglycan and between N-acetyl-D-glucosamine residues in chitodextrins.</text>
        <dbReference type="EC" id="3.2.1.17"/>
    </reaction>
</comment>
<dbReference type="GO" id="GO:0016998">
    <property type="term" value="P:cell wall macromolecule catabolic process"/>
    <property type="evidence" value="ECO:0007669"/>
    <property type="project" value="InterPro"/>
</dbReference>
<dbReference type="CDD" id="cd16901">
    <property type="entry name" value="lyz_P1"/>
    <property type="match status" value="1"/>
</dbReference>
<dbReference type="RefSeq" id="WP_069447414.1">
    <property type="nucleotide sequence ID" value="NZ_MDCJ01000003.1"/>
</dbReference>
<dbReference type="PANTHER" id="PTHR38107:SF4">
    <property type="entry name" value="LYSOZYME"/>
    <property type="match status" value="1"/>
</dbReference>
<dbReference type="InterPro" id="IPR023346">
    <property type="entry name" value="Lysozyme-like_dom_sf"/>
</dbReference>
<dbReference type="OrthoDB" id="8141296at2"/>
<evidence type="ECO:0000256" key="2">
    <source>
        <dbReference type="ARBA" id="ARBA00022529"/>
    </source>
</evidence>
<name>A0A1E3WJ60_9VIBR</name>
<keyword evidence="4 6" id="KW-0378">Hydrolase</keyword>
<comment type="caution">
    <text evidence="7">The sequence shown here is derived from an EMBL/GenBank/DDBJ whole genome shotgun (WGS) entry which is preliminary data.</text>
</comment>
<evidence type="ECO:0000256" key="6">
    <source>
        <dbReference type="RuleBase" id="RU003788"/>
    </source>
</evidence>
<evidence type="ECO:0000256" key="4">
    <source>
        <dbReference type="ARBA" id="ARBA00022801"/>
    </source>
</evidence>
<dbReference type="Proteomes" id="UP000095131">
    <property type="component" value="Unassembled WGS sequence"/>
</dbReference>
<proteinExistence type="inferred from homology"/>
<dbReference type="InterPro" id="IPR034690">
    <property type="entry name" value="Endolysin_T4_type"/>
</dbReference>
<evidence type="ECO:0000256" key="3">
    <source>
        <dbReference type="ARBA" id="ARBA00022638"/>
    </source>
</evidence>
<keyword evidence="3 6" id="KW-0081">Bacteriolytic enzyme</keyword>
<protein>
    <recommendedName>
        <fullName evidence="6">Lysozyme</fullName>
        <ecNumber evidence="6">3.2.1.17</ecNumber>
    </recommendedName>
</protein>
<dbReference type="PATRIC" id="fig|45658.8.peg.3173"/>
<evidence type="ECO:0000313" key="7">
    <source>
        <dbReference type="EMBL" id="ODS09765.1"/>
    </source>
</evidence>
<dbReference type="EMBL" id="MDCJ01000003">
    <property type="protein sequence ID" value="ODS09765.1"/>
    <property type="molecule type" value="Genomic_DNA"/>
</dbReference>
<dbReference type="GO" id="GO:0042742">
    <property type="term" value="P:defense response to bacterium"/>
    <property type="evidence" value="ECO:0007669"/>
    <property type="project" value="UniProtKB-KW"/>
</dbReference>
<evidence type="ECO:0000256" key="5">
    <source>
        <dbReference type="ARBA" id="ARBA00023295"/>
    </source>
</evidence>
<dbReference type="InterPro" id="IPR051018">
    <property type="entry name" value="Bacteriophage_GH24"/>
</dbReference>
<keyword evidence="2 6" id="KW-0929">Antimicrobial</keyword>
<comment type="similarity">
    <text evidence="6">Belongs to the glycosyl hydrolase 24 family.</text>
</comment>
<evidence type="ECO:0000256" key="1">
    <source>
        <dbReference type="ARBA" id="ARBA00000632"/>
    </source>
</evidence>
<organism evidence="7 8">
    <name type="scientific">Vibrio scophthalmi</name>
    <dbReference type="NCBI Taxonomy" id="45658"/>
    <lineage>
        <taxon>Bacteria</taxon>
        <taxon>Pseudomonadati</taxon>
        <taxon>Pseudomonadota</taxon>
        <taxon>Gammaproteobacteria</taxon>
        <taxon>Vibrionales</taxon>
        <taxon>Vibrionaceae</taxon>
        <taxon>Vibrio</taxon>
    </lineage>
</organism>
<evidence type="ECO:0000313" key="8">
    <source>
        <dbReference type="Proteomes" id="UP000095131"/>
    </source>
</evidence>
<dbReference type="GO" id="GO:0003796">
    <property type="term" value="F:lysozyme activity"/>
    <property type="evidence" value="ECO:0007669"/>
    <property type="project" value="UniProtKB-EC"/>
</dbReference>
<dbReference type="GO" id="GO:0009253">
    <property type="term" value="P:peptidoglycan catabolic process"/>
    <property type="evidence" value="ECO:0007669"/>
    <property type="project" value="InterPro"/>
</dbReference>
<dbReference type="EC" id="3.2.1.17" evidence="6"/>
<gene>
    <name evidence="7" type="ORF">VSF3289_03227</name>
</gene>
<keyword evidence="5 6" id="KW-0326">Glycosidase</keyword>
<sequence length="182" mass="20011">MSLKQKAVQAVVCSITAVLAIVFNIDDALSVSENGLRHIANEEGCRLKAYQCSADVWTIGLGQTQGVTEETVYTLDDAASSFVRSVSDAENVVKNRITQTPTQGEYDMMVSFVYNLGAGKFASSTLLKKFNQGDRAGACNEYPRWVFVNGKNCRIDANNCRGIPKRRDKEQDVCLNGWRDAA</sequence>
<dbReference type="AlphaFoldDB" id="A0A1E3WJ60"/>
<reference evidence="7 8" key="1">
    <citation type="submission" date="2016-08" db="EMBL/GenBank/DDBJ databases">
        <title>Genome sequencing of Vibrio scophthalmi strain FP3289, an isolated from Paralichthys olivaceus.</title>
        <authorList>
            <person name="Han H.-J."/>
        </authorList>
    </citation>
    <scope>NUCLEOTIDE SEQUENCE [LARGE SCALE GENOMIC DNA]</scope>
    <source>
        <strain evidence="7 8">FP3289</strain>
    </source>
</reference>
<dbReference type="Pfam" id="PF00959">
    <property type="entry name" value="Phage_lysozyme"/>
    <property type="match status" value="1"/>
</dbReference>